<feature type="compositionally biased region" description="Basic residues" evidence="1">
    <location>
        <begin position="99"/>
        <end position="129"/>
    </location>
</feature>
<accession>A0A1E3VXK5</accession>
<reference evidence="2 3" key="1">
    <citation type="journal article" date="2016" name="Environ. Microbiol.">
        <title>New Methyloceanibacter diversity from North Sea sediments includes methanotroph containing solely the soluble methane monooxygenase.</title>
        <authorList>
            <person name="Vekeman B."/>
            <person name="Kerckhof F.M."/>
            <person name="Cremers G."/>
            <person name="de Vos P."/>
            <person name="Vandamme P."/>
            <person name="Boon N."/>
            <person name="Op den Camp H.J."/>
            <person name="Heylen K."/>
        </authorList>
    </citation>
    <scope>NUCLEOTIDE SEQUENCE [LARGE SCALE GENOMIC DNA]</scope>
    <source>
        <strain evidence="2 3">R-67175</strain>
    </source>
</reference>
<organism evidence="2 3">
    <name type="scientific">Methyloceanibacter superfactus</name>
    <dbReference type="NCBI Taxonomy" id="1774969"/>
    <lineage>
        <taxon>Bacteria</taxon>
        <taxon>Pseudomonadati</taxon>
        <taxon>Pseudomonadota</taxon>
        <taxon>Alphaproteobacteria</taxon>
        <taxon>Hyphomicrobiales</taxon>
        <taxon>Hyphomicrobiaceae</taxon>
        <taxon>Methyloceanibacter</taxon>
    </lineage>
</organism>
<evidence type="ECO:0000313" key="2">
    <source>
        <dbReference type="EMBL" id="ODR98274.1"/>
    </source>
</evidence>
<proteinExistence type="predicted"/>
<sequence length="129" mass="14069">MFGTLLRWIRRDEPDSGPEATNGAEAKRGAEDDGGWESLELKGIDADAGLRFTGGSRKRYVALLGKFAEQQGGTVEIIRLALSNGDAAAAERAATRSKAPPRRSGRHSWRSPRPRRRAPSGKGGMRRIR</sequence>
<evidence type="ECO:0000313" key="3">
    <source>
        <dbReference type="Proteomes" id="UP000094472"/>
    </source>
</evidence>
<feature type="region of interest" description="Disordered" evidence="1">
    <location>
        <begin position="89"/>
        <end position="129"/>
    </location>
</feature>
<keyword evidence="3" id="KW-1185">Reference proteome</keyword>
<dbReference type="EMBL" id="LPWF01000023">
    <property type="protein sequence ID" value="ODR98274.1"/>
    <property type="molecule type" value="Genomic_DNA"/>
</dbReference>
<evidence type="ECO:0000256" key="1">
    <source>
        <dbReference type="SAM" id="MobiDB-lite"/>
    </source>
</evidence>
<dbReference type="Proteomes" id="UP000094472">
    <property type="component" value="Unassembled WGS sequence"/>
</dbReference>
<name>A0A1E3VXK5_9HYPH</name>
<gene>
    <name evidence="2" type="ORF">AUC69_10325</name>
</gene>
<feature type="region of interest" description="Disordered" evidence="1">
    <location>
        <begin position="9"/>
        <end position="35"/>
    </location>
</feature>
<comment type="caution">
    <text evidence="2">The sequence shown here is derived from an EMBL/GenBank/DDBJ whole genome shotgun (WGS) entry which is preliminary data.</text>
</comment>
<dbReference type="AlphaFoldDB" id="A0A1E3VXK5"/>
<dbReference type="STRING" id="1774969.AUC69_10325"/>
<protein>
    <submittedName>
        <fullName evidence="2">Uncharacterized protein</fullName>
    </submittedName>
</protein>